<name>A0A835CJJ8_9FABA</name>
<dbReference type="Proteomes" id="UP000634136">
    <property type="component" value="Unassembled WGS sequence"/>
</dbReference>
<comment type="caution">
    <text evidence="1">The sequence shown here is derived from an EMBL/GenBank/DDBJ whole genome shotgun (WGS) entry which is preliminary data.</text>
</comment>
<accession>A0A835CJJ8</accession>
<proteinExistence type="predicted"/>
<evidence type="ECO:0000313" key="2">
    <source>
        <dbReference type="Proteomes" id="UP000634136"/>
    </source>
</evidence>
<reference evidence="1" key="1">
    <citation type="submission" date="2020-09" db="EMBL/GenBank/DDBJ databases">
        <title>Genome-Enabled Discovery of Anthraquinone Biosynthesis in Senna tora.</title>
        <authorList>
            <person name="Kang S.-H."/>
            <person name="Pandey R.P."/>
            <person name="Lee C.-M."/>
            <person name="Sim J.-S."/>
            <person name="Jeong J.-T."/>
            <person name="Choi B.-S."/>
            <person name="Jung M."/>
            <person name="Ginzburg D."/>
            <person name="Zhao K."/>
            <person name="Won S.Y."/>
            <person name="Oh T.-J."/>
            <person name="Yu Y."/>
            <person name="Kim N.-H."/>
            <person name="Lee O.R."/>
            <person name="Lee T.-H."/>
            <person name="Bashyal P."/>
            <person name="Kim T.-S."/>
            <person name="Lee W.-H."/>
            <person name="Kawkins C."/>
            <person name="Kim C.-K."/>
            <person name="Kim J.S."/>
            <person name="Ahn B.O."/>
            <person name="Rhee S.Y."/>
            <person name="Sohng J.K."/>
        </authorList>
    </citation>
    <scope>NUCLEOTIDE SEQUENCE</scope>
    <source>
        <tissue evidence="1">Leaf</tissue>
    </source>
</reference>
<dbReference type="EMBL" id="JAAIUW010000001">
    <property type="protein sequence ID" value="KAF7843631.1"/>
    <property type="molecule type" value="Genomic_DNA"/>
</dbReference>
<evidence type="ECO:0000313" key="1">
    <source>
        <dbReference type="EMBL" id="KAF7843631.1"/>
    </source>
</evidence>
<protein>
    <submittedName>
        <fullName evidence="1">Uncharacterized protein</fullName>
    </submittedName>
</protein>
<dbReference type="AlphaFoldDB" id="A0A835CJJ8"/>
<gene>
    <name evidence="1" type="ORF">G2W53_000536</name>
</gene>
<organism evidence="1 2">
    <name type="scientific">Senna tora</name>
    <dbReference type="NCBI Taxonomy" id="362788"/>
    <lineage>
        <taxon>Eukaryota</taxon>
        <taxon>Viridiplantae</taxon>
        <taxon>Streptophyta</taxon>
        <taxon>Embryophyta</taxon>
        <taxon>Tracheophyta</taxon>
        <taxon>Spermatophyta</taxon>
        <taxon>Magnoliopsida</taxon>
        <taxon>eudicotyledons</taxon>
        <taxon>Gunneridae</taxon>
        <taxon>Pentapetalae</taxon>
        <taxon>rosids</taxon>
        <taxon>fabids</taxon>
        <taxon>Fabales</taxon>
        <taxon>Fabaceae</taxon>
        <taxon>Caesalpinioideae</taxon>
        <taxon>Cassia clade</taxon>
        <taxon>Senna</taxon>
    </lineage>
</organism>
<keyword evidence="2" id="KW-1185">Reference proteome</keyword>
<sequence>MAAGDEVFGCLVLNGGPAVRKSKRVRNGEEMDYT</sequence>